<keyword evidence="3" id="KW-0479">Metal-binding</keyword>
<sequence length="383" mass="41608">MSSPTAASADTETSASSSSLSCRSCVRLLQEILDRPDSRPRAYLHAMMQSPHSPVEHSNGVTRMRDDESSRTPSKPTACAATSPAKLFRYKSTVDGIQVEIPAPLPFFTVPQRRWTRLLEPIETQFTTSVTDSATPLSVGLARKETTLQATSVLTTTVAVGAATTPTTTTNGNSHAIVRSQRASSPNPTRRSHSTTVPPPSAPNPTEWLQISCKACSNQGPEGSARAFVMGPTPLSVVVCHNRLTSPPHDPDSPTTTPSRYMRSTPHERALDEMSEILTHELTHVYDVRMLQLDLRDCENLAYSEVRAARQAECANSWMPQSCIRQKALTATHNLFPDHARQCVQRVLEQAMKDTRPFPPAHASKTASGGGGASYAVPEPSTR</sequence>
<evidence type="ECO:0000256" key="3">
    <source>
        <dbReference type="ARBA" id="ARBA00022723"/>
    </source>
</evidence>
<dbReference type="InterPro" id="IPR019165">
    <property type="entry name" value="Peptidase_M76_ATP23"/>
</dbReference>
<protein>
    <recommendedName>
        <fullName evidence="8">Mitochondrial inner membrane protease ATP23</fullName>
    </recommendedName>
</protein>
<gene>
    <name evidence="7" type="ORF">PTTT1_LOCUS30310</name>
</gene>
<dbReference type="GO" id="GO:0034982">
    <property type="term" value="P:mitochondrial protein processing"/>
    <property type="evidence" value="ECO:0007669"/>
    <property type="project" value="TreeGrafter"/>
</dbReference>
<dbReference type="GO" id="GO:0046872">
    <property type="term" value="F:metal ion binding"/>
    <property type="evidence" value="ECO:0007669"/>
    <property type="project" value="UniProtKB-KW"/>
</dbReference>
<organism evidence="7">
    <name type="scientific">Phaeodactylum tricornutum</name>
    <name type="common">Diatom</name>
    <dbReference type="NCBI Taxonomy" id="2850"/>
    <lineage>
        <taxon>Eukaryota</taxon>
        <taxon>Sar</taxon>
        <taxon>Stramenopiles</taxon>
        <taxon>Ochrophyta</taxon>
        <taxon>Bacillariophyta</taxon>
        <taxon>Bacillariophyceae</taxon>
        <taxon>Bacillariophycidae</taxon>
        <taxon>Naviculales</taxon>
        <taxon>Phaeodactylaceae</taxon>
        <taxon>Phaeodactylum</taxon>
    </lineage>
</organism>
<evidence type="ECO:0000256" key="6">
    <source>
        <dbReference type="SAM" id="MobiDB-lite"/>
    </source>
</evidence>
<evidence type="ECO:0000313" key="7">
    <source>
        <dbReference type="EMBL" id="CAG9285820.1"/>
    </source>
</evidence>
<comment type="similarity">
    <text evidence="1">Belongs to the peptidase M76 family.</text>
</comment>
<dbReference type="GO" id="GO:0033615">
    <property type="term" value="P:mitochondrial proton-transporting ATP synthase complex assembly"/>
    <property type="evidence" value="ECO:0007669"/>
    <property type="project" value="TreeGrafter"/>
</dbReference>
<keyword evidence="5" id="KW-0482">Metalloprotease</keyword>
<dbReference type="EMBL" id="OU594961">
    <property type="protein sequence ID" value="CAG9285820.1"/>
    <property type="molecule type" value="Genomic_DNA"/>
</dbReference>
<evidence type="ECO:0000256" key="5">
    <source>
        <dbReference type="ARBA" id="ARBA00023049"/>
    </source>
</evidence>
<dbReference type="Pfam" id="PF09768">
    <property type="entry name" value="Peptidase_M76"/>
    <property type="match status" value="1"/>
</dbReference>
<name>A0A8J9S7V0_PHATR</name>
<evidence type="ECO:0000256" key="1">
    <source>
        <dbReference type="ARBA" id="ARBA00009915"/>
    </source>
</evidence>
<reference evidence="7" key="1">
    <citation type="submission" date="2022-02" db="EMBL/GenBank/DDBJ databases">
        <authorList>
            <person name="Giguere J D."/>
        </authorList>
    </citation>
    <scope>NUCLEOTIDE SEQUENCE</scope>
    <source>
        <strain evidence="7">CCAP 1055/1</strain>
    </source>
</reference>
<accession>A0A8J9S7V0</accession>
<keyword evidence="4" id="KW-0378">Hydrolase</keyword>
<dbReference type="GO" id="GO:0004222">
    <property type="term" value="F:metalloendopeptidase activity"/>
    <property type="evidence" value="ECO:0007669"/>
    <property type="project" value="InterPro"/>
</dbReference>
<evidence type="ECO:0000256" key="2">
    <source>
        <dbReference type="ARBA" id="ARBA00022670"/>
    </source>
</evidence>
<evidence type="ECO:0000256" key="4">
    <source>
        <dbReference type="ARBA" id="ARBA00022801"/>
    </source>
</evidence>
<proteinExistence type="inferred from homology"/>
<dbReference type="GO" id="GO:0005739">
    <property type="term" value="C:mitochondrion"/>
    <property type="evidence" value="ECO:0007669"/>
    <property type="project" value="GOC"/>
</dbReference>
<dbReference type="Proteomes" id="UP000836788">
    <property type="component" value="Chromosome 20"/>
</dbReference>
<dbReference type="PANTHER" id="PTHR21711:SF0">
    <property type="entry name" value="MITOCHONDRIAL INNER MEMBRANE PROTEASE ATP23 HOMOLOG"/>
    <property type="match status" value="1"/>
</dbReference>
<dbReference type="AlphaFoldDB" id="A0A8J9S7V0"/>
<feature type="region of interest" description="Disordered" evidence="6">
    <location>
        <begin position="48"/>
        <end position="79"/>
    </location>
</feature>
<evidence type="ECO:0008006" key="8">
    <source>
        <dbReference type="Google" id="ProtNLM"/>
    </source>
</evidence>
<dbReference type="PANTHER" id="PTHR21711">
    <property type="entry name" value="MITOCHONDRIAL INNER MEMBRANE PROTEASE"/>
    <property type="match status" value="1"/>
</dbReference>
<keyword evidence="2" id="KW-0645">Protease</keyword>
<feature type="region of interest" description="Disordered" evidence="6">
    <location>
        <begin position="355"/>
        <end position="383"/>
    </location>
</feature>
<feature type="region of interest" description="Disordered" evidence="6">
    <location>
        <begin position="164"/>
        <end position="206"/>
    </location>
</feature>